<evidence type="ECO:0000313" key="3">
    <source>
        <dbReference type="Proteomes" id="UP000886998"/>
    </source>
</evidence>
<evidence type="ECO:0000313" key="2">
    <source>
        <dbReference type="EMBL" id="GFY52108.1"/>
    </source>
</evidence>
<dbReference type="OrthoDB" id="10376598at2759"/>
<name>A0A8X6XEZ6_9ARAC</name>
<sequence>MGERVPRFLLASIFSSCGKMEVLTPDEEEYTETPGDFVFSLLIFLFLFVYFDVIKRIQNLTKEPIEVRETAGMYN</sequence>
<organism evidence="2 3">
    <name type="scientific">Trichonephila inaurata madagascariensis</name>
    <dbReference type="NCBI Taxonomy" id="2747483"/>
    <lineage>
        <taxon>Eukaryota</taxon>
        <taxon>Metazoa</taxon>
        <taxon>Ecdysozoa</taxon>
        <taxon>Arthropoda</taxon>
        <taxon>Chelicerata</taxon>
        <taxon>Arachnida</taxon>
        <taxon>Araneae</taxon>
        <taxon>Araneomorphae</taxon>
        <taxon>Entelegynae</taxon>
        <taxon>Araneoidea</taxon>
        <taxon>Nephilidae</taxon>
        <taxon>Trichonephila</taxon>
        <taxon>Trichonephila inaurata</taxon>
    </lineage>
</organism>
<keyword evidence="1" id="KW-1133">Transmembrane helix</keyword>
<dbReference type="EMBL" id="BMAV01008468">
    <property type="protein sequence ID" value="GFY52108.1"/>
    <property type="molecule type" value="Genomic_DNA"/>
</dbReference>
<keyword evidence="3" id="KW-1185">Reference proteome</keyword>
<dbReference type="AlphaFoldDB" id="A0A8X6XEZ6"/>
<keyword evidence="1" id="KW-0812">Transmembrane</keyword>
<reference evidence="2" key="1">
    <citation type="submission" date="2020-08" db="EMBL/GenBank/DDBJ databases">
        <title>Multicomponent nature underlies the extraordinary mechanical properties of spider dragline silk.</title>
        <authorList>
            <person name="Kono N."/>
            <person name="Nakamura H."/>
            <person name="Mori M."/>
            <person name="Yoshida Y."/>
            <person name="Ohtoshi R."/>
            <person name="Malay A.D."/>
            <person name="Moran D.A.P."/>
            <person name="Tomita M."/>
            <person name="Numata K."/>
            <person name="Arakawa K."/>
        </authorList>
    </citation>
    <scope>NUCLEOTIDE SEQUENCE</scope>
</reference>
<dbReference type="Proteomes" id="UP000886998">
    <property type="component" value="Unassembled WGS sequence"/>
</dbReference>
<accession>A0A8X6XEZ6</accession>
<protein>
    <submittedName>
        <fullName evidence="2">Uncharacterized protein</fullName>
    </submittedName>
</protein>
<comment type="caution">
    <text evidence="2">The sequence shown here is derived from an EMBL/GenBank/DDBJ whole genome shotgun (WGS) entry which is preliminary data.</text>
</comment>
<keyword evidence="1" id="KW-0472">Membrane</keyword>
<proteinExistence type="predicted"/>
<feature type="transmembrane region" description="Helical" evidence="1">
    <location>
        <begin position="37"/>
        <end position="54"/>
    </location>
</feature>
<evidence type="ECO:0000256" key="1">
    <source>
        <dbReference type="SAM" id="Phobius"/>
    </source>
</evidence>
<gene>
    <name evidence="2" type="ORF">TNIN_170391</name>
</gene>